<dbReference type="GeneID" id="17310062"/>
<reference evidence="7" key="2">
    <citation type="submission" date="2012-11" db="EMBL/GenBank/DDBJ databases">
        <authorList>
            <person name="Kuo A."/>
            <person name="Curtis B.A."/>
            <person name="Tanifuji G."/>
            <person name="Burki F."/>
            <person name="Gruber A."/>
            <person name="Irimia M."/>
            <person name="Maruyama S."/>
            <person name="Arias M.C."/>
            <person name="Ball S.G."/>
            <person name="Gile G.H."/>
            <person name="Hirakawa Y."/>
            <person name="Hopkins J.F."/>
            <person name="Rensing S.A."/>
            <person name="Schmutz J."/>
            <person name="Symeonidi A."/>
            <person name="Elias M."/>
            <person name="Eveleigh R.J."/>
            <person name="Herman E.K."/>
            <person name="Klute M.J."/>
            <person name="Nakayama T."/>
            <person name="Obornik M."/>
            <person name="Reyes-Prieto A."/>
            <person name="Armbrust E.V."/>
            <person name="Aves S.J."/>
            <person name="Beiko R.G."/>
            <person name="Coutinho P."/>
            <person name="Dacks J.B."/>
            <person name="Durnford D.G."/>
            <person name="Fast N.M."/>
            <person name="Green B.R."/>
            <person name="Grisdale C."/>
            <person name="Hempe F."/>
            <person name="Henrissat B."/>
            <person name="Hoppner M.P."/>
            <person name="Ishida K.-I."/>
            <person name="Kim E."/>
            <person name="Koreny L."/>
            <person name="Kroth P.G."/>
            <person name="Liu Y."/>
            <person name="Malik S.-B."/>
            <person name="Maier U.G."/>
            <person name="McRose D."/>
            <person name="Mock T."/>
            <person name="Neilson J.A."/>
            <person name="Onodera N.T."/>
            <person name="Poole A.M."/>
            <person name="Pritham E.J."/>
            <person name="Richards T.A."/>
            <person name="Rocap G."/>
            <person name="Roy S.W."/>
            <person name="Sarai C."/>
            <person name="Schaack S."/>
            <person name="Shirato S."/>
            <person name="Slamovits C.H."/>
            <person name="Spencer D.F."/>
            <person name="Suzuki S."/>
            <person name="Worden A.Z."/>
            <person name="Zauner S."/>
            <person name="Barry K."/>
            <person name="Bell C."/>
            <person name="Bharti A.K."/>
            <person name="Crow J.A."/>
            <person name="Grimwood J."/>
            <person name="Kramer R."/>
            <person name="Lindquist E."/>
            <person name="Lucas S."/>
            <person name="Salamov A."/>
            <person name="McFadden G.I."/>
            <person name="Lane C.E."/>
            <person name="Keeling P.J."/>
            <person name="Gray M.W."/>
            <person name="Grigoriev I.V."/>
            <person name="Archibald J.M."/>
        </authorList>
    </citation>
    <scope>NUCLEOTIDE SEQUENCE</scope>
    <source>
        <strain evidence="7">CCMP2712</strain>
    </source>
</reference>
<evidence type="ECO:0000256" key="1">
    <source>
        <dbReference type="PROSITE-ProRule" id="PRU00152"/>
    </source>
</evidence>
<dbReference type="InterPro" id="IPR001024">
    <property type="entry name" value="PLAT/LH2_dom"/>
</dbReference>
<organism evidence="5">
    <name type="scientific">Guillardia theta (strain CCMP2712)</name>
    <name type="common">Cryptophyte</name>
    <dbReference type="NCBI Taxonomy" id="905079"/>
    <lineage>
        <taxon>Eukaryota</taxon>
        <taxon>Cryptophyceae</taxon>
        <taxon>Pyrenomonadales</taxon>
        <taxon>Geminigeraceae</taxon>
        <taxon>Guillardia</taxon>
    </lineage>
</organism>
<evidence type="ECO:0000313" key="6">
    <source>
        <dbReference type="EnsemblProtists" id="EKX53205"/>
    </source>
</evidence>
<dbReference type="Gene3D" id="2.60.60.20">
    <property type="entry name" value="PLAT/LH2 domain"/>
    <property type="match status" value="1"/>
</dbReference>
<keyword evidence="2" id="KW-0175">Coiled coil</keyword>
<dbReference type="HOGENOM" id="CLU_659640_0_0_1"/>
<name>L1JYA7_GUITC</name>
<dbReference type="EMBL" id="JH992970">
    <property type="protein sequence ID" value="EKX53205.1"/>
    <property type="molecule type" value="Genomic_DNA"/>
</dbReference>
<reference evidence="6" key="3">
    <citation type="submission" date="2016-03" db="UniProtKB">
        <authorList>
            <consortium name="EnsemblProtists"/>
        </authorList>
    </citation>
    <scope>IDENTIFICATION</scope>
</reference>
<reference evidence="5 7" key="1">
    <citation type="journal article" date="2012" name="Nature">
        <title>Algal genomes reveal evolutionary mosaicism and the fate of nucleomorphs.</title>
        <authorList>
            <consortium name="DOE Joint Genome Institute"/>
            <person name="Curtis B.A."/>
            <person name="Tanifuji G."/>
            <person name="Burki F."/>
            <person name="Gruber A."/>
            <person name="Irimia M."/>
            <person name="Maruyama S."/>
            <person name="Arias M.C."/>
            <person name="Ball S.G."/>
            <person name="Gile G.H."/>
            <person name="Hirakawa Y."/>
            <person name="Hopkins J.F."/>
            <person name="Kuo A."/>
            <person name="Rensing S.A."/>
            <person name="Schmutz J."/>
            <person name="Symeonidi A."/>
            <person name="Elias M."/>
            <person name="Eveleigh R.J."/>
            <person name="Herman E.K."/>
            <person name="Klute M.J."/>
            <person name="Nakayama T."/>
            <person name="Obornik M."/>
            <person name="Reyes-Prieto A."/>
            <person name="Armbrust E.V."/>
            <person name="Aves S.J."/>
            <person name="Beiko R.G."/>
            <person name="Coutinho P."/>
            <person name="Dacks J.B."/>
            <person name="Durnford D.G."/>
            <person name="Fast N.M."/>
            <person name="Green B.R."/>
            <person name="Grisdale C.J."/>
            <person name="Hempel F."/>
            <person name="Henrissat B."/>
            <person name="Hoppner M.P."/>
            <person name="Ishida K."/>
            <person name="Kim E."/>
            <person name="Koreny L."/>
            <person name="Kroth P.G."/>
            <person name="Liu Y."/>
            <person name="Malik S.B."/>
            <person name="Maier U.G."/>
            <person name="McRose D."/>
            <person name="Mock T."/>
            <person name="Neilson J.A."/>
            <person name="Onodera N.T."/>
            <person name="Poole A.M."/>
            <person name="Pritham E.J."/>
            <person name="Richards T.A."/>
            <person name="Rocap G."/>
            <person name="Roy S.W."/>
            <person name="Sarai C."/>
            <person name="Schaack S."/>
            <person name="Shirato S."/>
            <person name="Slamovits C.H."/>
            <person name="Spencer D.F."/>
            <person name="Suzuki S."/>
            <person name="Worden A.Z."/>
            <person name="Zauner S."/>
            <person name="Barry K."/>
            <person name="Bell C."/>
            <person name="Bharti A.K."/>
            <person name="Crow J.A."/>
            <person name="Grimwood J."/>
            <person name="Kramer R."/>
            <person name="Lindquist E."/>
            <person name="Lucas S."/>
            <person name="Salamov A."/>
            <person name="McFadden G.I."/>
            <person name="Lane C.E."/>
            <person name="Keeling P.J."/>
            <person name="Gray M.W."/>
            <person name="Grigoriev I.V."/>
            <person name="Archibald J.M."/>
        </authorList>
    </citation>
    <scope>NUCLEOTIDE SEQUENCE</scope>
    <source>
        <strain evidence="5 7">CCMP2712</strain>
    </source>
</reference>
<evidence type="ECO:0000313" key="7">
    <source>
        <dbReference type="Proteomes" id="UP000011087"/>
    </source>
</evidence>
<dbReference type="PaxDb" id="55529-EKX53205"/>
<dbReference type="AlphaFoldDB" id="L1JYA7"/>
<sequence length="417" mass="47203">MSTASRDSLPPLMLMPDVAGTLGTTGERQLDQSMMSKAMGLEERQVFSHGSRNTFTLHARNIGRPTSMLVRFLPHGEEPSWYLERIVLWRARAFQEKVAFPAYSWFDGDIMETWDQPLDAAGGALPGASRPDGGDGRGMRGATAHLVREEGEEWDVASSRERAMEEGRRAIELLRILERRQEEGRLNILELRRLEQLAKSATCVSYLRAKEEHHWMPPSKELRGESRAERKILQLLKLQKDVCGSPQLRQEEEEEEGGRTALRDPYLPLRRSLQQEIPGFETLVVGGDDDEMAGDLSFSPAARASLSLSPIIPPAQQLLSSPQAAVPSQVSPISRAIRKKLWEVKWERPEQQEEELRQISSSVSEVETEVKAQARAIEEASKAVAFLENTLKPRHLRLFHQSYEVRRRGKGERGREE</sequence>
<feature type="region of interest" description="Disordered" evidence="3">
    <location>
        <begin position="121"/>
        <end position="140"/>
    </location>
</feature>
<dbReference type="RefSeq" id="XP_005840185.1">
    <property type="nucleotide sequence ID" value="XM_005840128.1"/>
</dbReference>
<dbReference type="Proteomes" id="UP000011087">
    <property type="component" value="Unassembled WGS sequence"/>
</dbReference>
<protein>
    <recommendedName>
        <fullName evidence="4">PLAT domain-containing protein</fullName>
    </recommendedName>
</protein>
<proteinExistence type="predicted"/>
<dbReference type="PROSITE" id="PS50095">
    <property type="entry name" value="PLAT"/>
    <property type="match status" value="1"/>
</dbReference>
<dbReference type="SUPFAM" id="SSF49723">
    <property type="entry name" value="Lipase/lipooxygenase domain (PLAT/LH2 domain)"/>
    <property type="match status" value="1"/>
</dbReference>
<feature type="region of interest" description="Disordered" evidence="3">
    <location>
        <begin position="244"/>
        <end position="265"/>
    </location>
</feature>
<dbReference type="KEGG" id="gtt:GUITHDRAFT_100915"/>
<comment type="caution">
    <text evidence="1">Lacks conserved residue(s) required for the propagation of feature annotation.</text>
</comment>
<evidence type="ECO:0000313" key="5">
    <source>
        <dbReference type="EMBL" id="EKX53205.1"/>
    </source>
</evidence>
<keyword evidence="7" id="KW-1185">Reference proteome</keyword>
<dbReference type="InterPro" id="IPR036392">
    <property type="entry name" value="PLAT/LH2_dom_sf"/>
</dbReference>
<evidence type="ECO:0000256" key="3">
    <source>
        <dbReference type="SAM" id="MobiDB-lite"/>
    </source>
</evidence>
<dbReference type="EnsemblProtists" id="EKX53205">
    <property type="protein sequence ID" value="EKX53205"/>
    <property type="gene ID" value="GUITHDRAFT_100915"/>
</dbReference>
<feature type="domain" description="PLAT" evidence="4">
    <location>
        <begin position="1"/>
        <end position="120"/>
    </location>
</feature>
<evidence type="ECO:0000256" key="2">
    <source>
        <dbReference type="SAM" id="Coils"/>
    </source>
</evidence>
<evidence type="ECO:0000259" key="4">
    <source>
        <dbReference type="PROSITE" id="PS50095"/>
    </source>
</evidence>
<feature type="coiled-coil region" evidence="2">
    <location>
        <begin position="363"/>
        <end position="390"/>
    </location>
</feature>
<accession>L1JYA7</accession>
<gene>
    <name evidence="5" type="ORF">GUITHDRAFT_100915</name>
</gene>